<evidence type="ECO:0000259" key="4">
    <source>
        <dbReference type="SMART" id="SM00848"/>
    </source>
</evidence>
<dbReference type="Gene3D" id="1.10.287.2250">
    <property type="match status" value="1"/>
</dbReference>
<evidence type="ECO:0000313" key="5">
    <source>
        <dbReference type="EMBL" id="KAB7504465.1"/>
    </source>
</evidence>
<comment type="similarity">
    <text evidence="1">Belongs to the peptidase C1 family.</text>
</comment>
<dbReference type="AlphaFoldDB" id="A0A5N5TH22"/>
<dbReference type="PANTHER" id="PTHR12411">
    <property type="entry name" value="CYSTEINE PROTEASE FAMILY C1-RELATED"/>
    <property type="match status" value="1"/>
</dbReference>
<feature type="domain" description="Peptidase C1A papain C-terminal" evidence="3">
    <location>
        <begin position="92"/>
        <end position="296"/>
    </location>
</feature>
<dbReference type="PROSITE" id="PS00639">
    <property type="entry name" value="THIOL_PROTEASE_HIS"/>
    <property type="match status" value="1"/>
</dbReference>
<dbReference type="OrthoDB" id="6372601at2759"/>
<dbReference type="Proteomes" id="UP000326759">
    <property type="component" value="Unassembled WGS sequence"/>
</dbReference>
<dbReference type="InterPro" id="IPR039417">
    <property type="entry name" value="Peptidase_C1A_papain-like"/>
</dbReference>
<reference evidence="5 6" key="1">
    <citation type="journal article" date="2019" name="PLoS Biol.">
        <title>Sex chromosomes control vertical transmission of feminizing Wolbachia symbionts in an isopod.</title>
        <authorList>
            <person name="Becking T."/>
            <person name="Chebbi M.A."/>
            <person name="Giraud I."/>
            <person name="Moumen B."/>
            <person name="Laverre T."/>
            <person name="Caubet Y."/>
            <person name="Peccoud J."/>
            <person name="Gilbert C."/>
            <person name="Cordaux R."/>
        </authorList>
    </citation>
    <scope>NUCLEOTIDE SEQUENCE [LARGE SCALE GENOMIC DNA]</scope>
    <source>
        <strain evidence="5">ANa2</strain>
        <tissue evidence="5">Whole body excluding digestive tract and cuticle</tissue>
    </source>
</reference>
<dbReference type="SUPFAM" id="SSF54001">
    <property type="entry name" value="Cysteine proteinases"/>
    <property type="match status" value="1"/>
</dbReference>
<dbReference type="InterPro" id="IPR013201">
    <property type="entry name" value="Prot_inhib_I29"/>
</dbReference>
<name>A0A5N5TH22_9CRUS</name>
<keyword evidence="6" id="KW-1185">Reference proteome</keyword>
<accession>A0A5N5TH22</accession>
<dbReference type="GO" id="GO:0008234">
    <property type="term" value="F:cysteine-type peptidase activity"/>
    <property type="evidence" value="ECO:0007669"/>
    <property type="project" value="InterPro"/>
</dbReference>
<proteinExistence type="inferred from homology"/>
<sequence length="297" mass="33497">MDGYKGRSSVNSYNLGFCFDSIKMKTFLILLLAIVGASSFNPFSEVLQGEWETYKIKFDKIYTSFEDIFRIRTFMNHKIKVAQHNERYYQGKESYLIGANQFSDMTGSLEGQYYRKTGKLVSLSEQNLVDCVVNKNGRREDCHGGIMTDAFEYIKENGGIDTEESYPYTAKTGKCHFNKKDVGATDKGFVVLEEFNEDGLLKAVATVGHIAVAIQVTKNFEFYAKGVFYDPTCSSYDTTALDHAVLVVGYGTTKAGKDYWLVKNSWGPKWGLDGYIMMARNRFNNCGIASFASYPIV</sequence>
<dbReference type="Gene3D" id="3.90.70.10">
    <property type="entry name" value="Cysteine proteinases"/>
    <property type="match status" value="1"/>
</dbReference>
<keyword evidence="2" id="KW-1015">Disulfide bond</keyword>
<dbReference type="SMART" id="SM00848">
    <property type="entry name" value="Inhibitor_I29"/>
    <property type="match status" value="1"/>
</dbReference>
<gene>
    <name evidence="5" type="primary">CTSL_2</name>
    <name evidence="5" type="ORF">Anas_11316</name>
</gene>
<dbReference type="InterPro" id="IPR038765">
    <property type="entry name" value="Papain-like_cys_pep_sf"/>
</dbReference>
<dbReference type="SMART" id="SM00645">
    <property type="entry name" value="Pept_C1"/>
    <property type="match status" value="1"/>
</dbReference>
<protein>
    <submittedName>
        <fullName evidence="5">Cathepsin L1</fullName>
    </submittedName>
</protein>
<dbReference type="FunFam" id="3.90.70.10:FF:000332">
    <property type="entry name" value="Cathepsin L1"/>
    <property type="match status" value="1"/>
</dbReference>
<evidence type="ECO:0000313" key="6">
    <source>
        <dbReference type="Proteomes" id="UP000326759"/>
    </source>
</evidence>
<evidence type="ECO:0000259" key="3">
    <source>
        <dbReference type="SMART" id="SM00645"/>
    </source>
</evidence>
<comment type="caution">
    <text evidence="5">The sequence shown here is derived from an EMBL/GenBank/DDBJ whole genome shotgun (WGS) entry which is preliminary data.</text>
</comment>
<feature type="domain" description="Cathepsin propeptide inhibitor" evidence="4">
    <location>
        <begin position="51"/>
        <end position="113"/>
    </location>
</feature>
<evidence type="ECO:0000256" key="2">
    <source>
        <dbReference type="ARBA" id="ARBA00023157"/>
    </source>
</evidence>
<dbReference type="PROSITE" id="PS00640">
    <property type="entry name" value="THIOL_PROTEASE_ASN"/>
    <property type="match status" value="1"/>
</dbReference>
<organism evidence="5 6">
    <name type="scientific">Armadillidium nasatum</name>
    <dbReference type="NCBI Taxonomy" id="96803"/>
    <lineage>
        <taxon>Eukaryota</taxon>
        <taxon>Metazoa</taxon>
        <taxon>Ecdysozoa</taxon>
        <taxon>Arthropoda</taxon>
        <taxon>Crustacea</taxon>
        <taxon>Multicrustacea</taxon>
        <taxon>Malacostraca</taxon>
        <taxon>Eumalacostraca</taxon>
        <taxon>Peracarida</taxon>
        <taxon>Isopoda</taxon>
        <taxon>Oniscidea</taxon>
        <taxon>Crinocheta</taxon>
        <taxon>Armadillidiidae</taxon>
        <taxon>Armadillidium</taxon>
    </lineage>
</organism>
<dbReference type="InterPro" id="IPR013128">
    <property type="entry name" value="Peptidase_C1A"/>
</dbReference>
<dbReference type="EMBL" id="SEYY01003105">
    <property type="protein sequence ID" value="KAB7504465.1"/>
    <property type="molecule type" value="Genomic_DNA"/>
</dbReference>
<dbReference type="InterPro" id="IPR025660">
    <property type="entry name" value="Pept_his_AS"/>
</dbReference>
<dbReference type="InterPro" id="IPR000668">
    <property type="entry name" value="Peptidase_C1A_C"/>
</dbReference>
<evidence type="ECO:0000256" key="1">
    <source>
        <dbReference type="ARBA" id="ARBA00008455"/>
    </source>
</evidence>
<dbReference type="GO" id="GO:0006508">
    <property type="term" value="P:proteolysis"/>
    <property type="evidence" value="ECO:0007669"/>
    <property type="project" value="InterPro"/>
</dbReference>
<dbReference type="CDD" id="cd02248">
    <property type="entry name" value="Peptidase_C1A"/>
    <property type="match status" value="1"/>
</dbReference>
<dbReference type="InterPro" id="IPR025661">
    <property type="entry name" value="Pept_asp_AS"/>
</dbReference>
<dbReference type="Pfam" id="PF00112">
    <property type="entry name" value="Peptidase_C1"/>
    <property type="match status" value="1"/>
</dbReference>